<evidence type="ECO:0000256" key="5">
    <source>
        <dbReference type="ARBA" id="ARBA00022777"/>
    </source>
</evidence>
<comment type="catalytic activity">
    <reaction evidence="7 8">
        <text>dTMP + ATP = dTDP + ADP</text>
        <dbReference type="Rhea" id="RHEA:13517"/>
        <dbReference type="ChEBI" id="CHEBI:30616"/>
        <dbReference type="ChEBI" id="CHEBI:58369"/>
        <dbReference type="ChEBI" id="CHEBI:63528"/>
        <dbReference type="ChEBI" id="CHEBI:456216"/>
        <dbReference type="EC" id="2.7.4.9"/>
    </reaction>
</comment>
<evidence type="ECO:0000313" key="10">
    <source>
        <dbReference type="EMBL" id="OGZ70299.1"/>
    </source>
</evidence>
<dbReference type="GO" id="GO:0006233">
    <property type="term" value="P:dTDP biosynthetic process"/>
    <property type="evidence" value="ECO:0007669"/>
    <property type="project" value="InterPro"/>
</dbReference>
<dbReference type="PANTHER" id="PTHR10344">
    <property type="entry name" value="THYMIDYLATE KINASE"/>
    <property type="match status" value="1"/>
</dbReference>
<accession>A0A1G2I6I2</accession>
<evidence type="ECO:0000256" key="6">
    <source>
        <dbReference type="ARBA" id="ARBA00022840"/>
    </source>
</evidence>
<dbReference type="AlphaFoldDB" id="A0A1G2I6I2"/>
<dbReference type="GO" id="GO:0005524">
    <property type="term" value="F:ATP binding"/>
    <property type="evidence" value="ECO:0007669"/>
    <property type="project" value="UniProtKB-UniRule"/>
</dbReference>
<evidence type="ECO:0000256" key="4">
    <source>
        <dbReference type="ARBA" id="ARBA00022741"/>
    </source>
</evidence>
<keyword evidence="2 8" id="KW-0808">Transferase</keyword>
<dbReference type="HAMAP" id="MF_00165">
    <property type="entry name" value="Thymidylate_kinase"/>
    <property type="match status" value="1"/>
</dbReference>
<evidence type="ECO:0000256" key="3">
    <source>
        <dbReference type="ARBA" id="ARBA00022727"/>
    </source>
</evidence>
<proteinExistence type="inferred from homology"/>
<evidence type="ECO:0000259" key="9">
    <source>
        <dbReference type="Pfam" id="PF02223"/>
    </source>
</evidence>
<dbReference type="GO" id="GO:0006235">
    <property type="term" value="P:dTTP biosynthetic process"/>
    <property type="evidence" value="ECO:0007669"/>
    <property type="project" value="UniProtKB-UniRule"/>
</dbReference>
<comment type="caution">
    <text evidence="10">The sequence shown here is derived from an EMBL/GenBank/DDBJ whole genome shotgun (WGS) entry which is preliminary data.</text>
</comment>
<dbReference type="GO" id="GO:0005737">
    <property type="term" value="C:cytoplasm"/>
    <property type="evidence" value="ECO:0007669"/>
    <property type="project" value="TreeGrafter"/>
</dbReference>
<dbReference type="PANTHER" id="PTHR10344:SF4">
    <property type="entry name" value="UMP-CMP KINASE 2, MITOCHONDRIAL"/>
    <property type="match status" value="1"/>
</dbReference>
<gene>
    <name evidence="8" type="primary">tmk</name>
    <name evidence="10" type="ORF">A3F47_01695</name>
</gene>
<evidence type="ECO:0000256" key="7">
    <source>
        <dbReference type="ARBA" id="ARBA00048743"/>
    </source>
</evidence>
<dbReference type="InterPro" id="IPR027417">
    <property type="entry name" value="P-loop_NTPase"/>
</dbReference>
<keyword evidence="5 8" id="KW-0418">Kinase</keyword>
<evidence type="ECO:0000256" key="8">
    <source>
        <dbReference type="HAMAP-Rule" id="MF_00165"/>
    </source>
</evidence>
<organism evidence="10 11">
    <name type="scientific">Candidatus Staskawiczbacteria bacterium RIFCSPHIGHO2_12_FULL_38_11</name>
    <dbReference type="NCBI Taxonomy" id="1802209"/>
    <lineage>
        <taxon>Bacteria</taxon>
        <taxon>Candidatus Staskawicziibacteriota</taxon>
    </lineage>
</organism>
<comment type="similarity">
    <text evidence="1 8">Belongs to the thymidylate kinase family.</text>
</comment>
<dbReference type="Pfam" id="PF02223">
    <property type="entry name" value="Thymidylate_kin"/>
    <property type="match status" value="1"/>
</dbReference>
<evidence type="ECO:0000313" key="11">
    <source>
        <dbReference type="Proteomes" id="UP000179214"/>
    </source>
</evidence>
<evidence type="ECO:0000256" key="2">
    <source>
        <dbReference type="ARBA" id="ARBA00022679"/>
    </source>
</evidence>
<keyword evidence="3 8" id="KW-0545">Nucleotide biosynthesis</keyword>
<dbReference type="InterPro" id="IPR018094">
    <property type="entry name" value="Thymidylate_kinase"/>
</dbReference>
<dbReference type="SUPFAM" id="SSF52540">
    <property type="entry name" value="P-loop containing nucleoside triphosphate hydrolases"/>
    <property type="match status" value="1"/>
</dbReference>
<dbReference type="CDD" id="cd01672">
    <property type="entry name" value="TMPK"/>
    <property type="match status" value="1"/>
</dbReference>
<dbReference type="EC" id="2.7.4.9" evidence="8"/>
<comment type="function">
    <text evidence="8">Phosphorylation of dTMP to form dTDP in both de novo and salvage pathways of dTTP synthesis.</text>
</comment>
<dbReference type="GO" id="GO:0006227">
    <property type="term" value="P:dUDP biosynthetic process"/>
    <property type="evidence" value="ECO:0007669"/>
    <property type="project" value="TreeGrafter"/>
</dbReference>
<dbReference type="EMBL" id="MHOV01000013">
    <property type="protein sequence ID" value="OGZ70299.1"/>
    <property type="molecule type" value="Genomic_DNA"/>
</dbReference>
<dbReference type="InterPro" id="IPR039430">
    <property type="entry name" value="Thymidylate_kin-like_dom"/>
</dbReference>
<evidence type="ECO:0000256" key="1">
    <source>
        <dbReference type="ARBA" id="ARBA00009776"/>
    </source>
</evidence>
<dbReference type="GO" id="GO:0004798">
    <property type="term" value="F:dTMP kinase activity"/>
    <property type="evidence" value="ECO:0007669"/>
    <property type="project" value="UniProtKB-UniRule"/>
</dbReference>
<reference evidence="10 11" key="1">
    <citation type="journal article" date="2016" name="Nat. Commun.">
        <title>Thousands of microbial genomes shed light on interconnected biogeochemical processes in an aquifer system.</title>
        <authorList>
            <person name="Anantharaman K."/>
            <person name="Brown C.T."/>
            <person name="Hug L.A."/>
            <person name="Sharon I."/>
            <person name="Castelle C.J."/>
            <person name="Probst A.J."/>
            <person name="Thomas B.C."/>
            <person name="Singh A."/>
            <person name="Wilkins M.J."/>
            <person name="Karaoz U."/>
            <person name="Brodie E.L."/>
            <person name="Williams K.H."/>
            <person name="Hubbard S.S."/>
            <person name="Banfield J.F."/>
        </authorList>
    </citation>
    <scope>NUCLEOTIDE SEQUENCE [LARGE SCALE GENOMIC DNA]</scope>
</reference>
<keyword evidence="6 8" id="KW-0067">ATP-binding</keyword>
<dbReference type="Proteomes" id="UP000179214">
    <property type="component" value="Unassembled WGS sequence"/>
</dbReference>
<name>A0A1G2I6I2_9BACT</name>
<keyword evidence="4 8" id="KW-0547">Nucleotide-binding</keyword>
<protein>
    <recommendedName>
        <fullName evidence="8">Thymidylate kinase</fullName>
        <ecNumber evidence="8">2.7.4.9</ecNumber>
    </recommendedName>
    <alternativeName>
        <fullName evidence="8">dTMP kinase</fullName>
    </alternativeName>
</protein>
<sequence length="233" mass="27060">MKKGKFFVFEGIDGSGKSTQVNLLTENLKKRGYKIEKIHFPQHEEKSAGLVDEYLSGKYGEAEEVGPYVASVFYACDRYDASFKIRQWLKEGKIIISDRYLVSNVGHQGGKIKNKKNWKKYVDWLYNLEYDIFKIPKPDYTFVFKTSPDLSANLVGKLTKKDKKNKKESYLKGKKDIHEKNINHLKNALRSYLLVAEEFPREFKIIDCLDGKKMLPPDVINKKIVELIDKKLP</sequence>
<dbReference type="Gene3D" id="3.40.50.300">
    <property type="entry name" value="P-loop containing nucleotide triphosphate hydrolases"/>
    <property type="match status" value="1"/>
</dbReference>
<feature type="binding site" evidence="8">
    <location>
        <begin position="11"/>
        <end position="18"/>
    </location>
    <ligand>
        <name>ATP</name>
        <dbReference type="ChEBI" id="CHEBI:30616"/>
    </ligand>
</feature>
<feature type="domain" description="Thymidylate kinase-like" evidence="9">
    <location>
        <begin position="9"/>
        <end position="173"/>
    </location>
</feature>